<dbReference type="GeneID" id="36401112"/>
<dbReference type="RefSeq" id="XP_024574384.1">
    <property type="nucleotide sequence ID" value="XM_024723405.1"/>
</dbReference>
<evidence type="ECO:0000313" key="2">
    <source>
        <dbReference type="Proteomes" id="UP000054928"/>
    </source>
</evidence>
<name>A0A0P1AC53_PLAHL</name>
<dbReference type="AlphaFoldDB" id="A0A0P1AC53"/>
<reference evidence="2" key="1">
    <citation type="submission" date="2014-09" db="EMBL/GenBank/DDBJ databases">
        <authorList>
            <person name="Sharma Rahul"/>
            <person name="Thines Marco"/>
        </authorList>
    </citation>
    <scope>NUCLEOTIDE SEQUENCE [LARGE SCALE GENOMIC DNA]</scope>
</reference>
<keyword evidence="2" id="KW-1185">Reference proteome</keyword>
<sequence length="56" mass="5893">MPTITDNTNNFETIPPPVVVSTKLGSRSLVGLGGLVRKQLKAALRAVARRFGGDGD</sequence>
<protein>
    <submittedName>
        <fullName evidence="1">Uncharacterized protein</fullName>
    </submittedName>
</protein>
<accession>A0A0P1AC53</accession>
<proteinExistence type="predicted"/>
<dbReference type="EMBL" id="CCYD01000291">
    <property type="protein sequence ID" value="CEG38015.1"/>
    <property type="molecule type" value="Genomic_DNA"/>
</dbReference>
<organism evidence="1 2">
    <name type="scientific">Plasmopara halstedii</name>
    <name type="common">Downy mildew of sunflower</name>
    <dbReference type="NCBI Taxonomy" id="4781"/>
    <lineage>
        <taxon>Eukaryota</taxon>
        <taxon>Sar</taxon>
        <taxon>Stramenopiles</taxon>
        <taxon>Oomycota</taxon>
        <taxon>Peronosporomycetes</taxon>
        <taxon>Peronosporales</taxon>
        <taxon>Peronosporaceae</taxon>
        <taxon>Plasmopara</taxon>
    </lineage>
</organism>
<evidence type="ECO:0000313" key="1">
    <source>
        <dbReference type="EMBL" id="CEG38015.1"/>
    </source>
</evidence>
<dbReference type="Proteomes" id="UP000054928">
    <property type="component" value="Unassembled WGS sequence"/>
</dbReference>